<protein>
    <submittedName>
        <fullName evidence="1">Uncharacterized protein</fullName>
    </submittedName>
</protein>
<name>I2FRU1_USTHO</name>
<reference evidence="1 2" key="1">
    <citation type="journal article" date="2012" name="Plant Cell">
        <title>Genome comparison of barley and maize smut fungi reveals targeted loss of RNA silencing components and species-specific presence of transposable elements.</title>
        <authorList>
            <person name="Laurie J.D."/>
            <person name="Ali S."/>
            <person name="Linning R."/>
            <person name="Mannhaupt G."/>
            <person name="Wong P."/>
            <person name="Gueldener U."/>
            <person name="Muensterkoetter M."/>
            <person name="Moore R."/>
            <person name="Kahmann R."/>
            <person name="Bakkeren G."/>
            <person name="Schirawski J."/>
        </authorList>
    </citation>
    <scope>NUCLEOTIDE SEQUENCE [LARGE SCALE GENOMIC DNA]</scope>
    <source>
        <strain evidence="2">Uh4875-4</strain>
    </source>
</reference>
<dbReference type="AlphaFoldDB" id="I2FRU1"/>
<sequence length="215" mass="23445">MAESDPVPEHFVHLSVDSMRQVHVSLIQSLPFASLRFPSLPFASLRFPSLPFASLRFPSLPFASHANSIPAFLRFLVSVPGVGHLFVSLFCLFHTEHHHNTCLSNPAAFLTLQPSKPSPRFSHGRPQALVQSATGVRPFLLLTANTTATSGSSCPTDRSSHAKVPSGFSSQSPACFLVFLIEMRDADPGHCNDPICRHGFTILRGNARLFESIAD</sequence>
<dbReference type="EMBL" id="CAGI01000146">
    <property type="protein sequence ID" value="CCF49634.1"/>
    <property type="molecule type" value="Genomic_DNA"/>
</dbReference>
<dbReference type="Proteomes" id="UP000006174">
    <property type="component" value="Unassembled WGS sequence"/>
</dbReference>
<dbReference type="HOGENOM" id="CLU_1284124_0_0_1"/>
<accession>I2FRU1</accession>
<evidence type="ECO:0000313" key="1">
    <source>
        <dbReference type="EMBL" id="CCF49634.1"/>
    </source>
</evidence>
<organism evidence="1 2">
    <name type="scientific">Ustilago hordei</name>
    <name type="common">Barley covered smut fungus</name>
    <dbReference type="NCBI Taxonomy" id="120017"/>
    <lineage>
        <taxon>Eukaryota</taxon>
        <taxon>Fungi</taxon>
        <taxon>Dikarya</taxon>
        <taxon>Basidiomycota</taxon>
        <taxon>Ustilaginomycotina</taxon>
        <taxon>Ustilaginomycetes</taxon>
        <taxon>Ustilaginales</taxon>
        <taxon>Ustilaginaceae</taxon>
        <taxon>Ustilago</taxon>
    </lineage>
</organism>
<evidence type="ECO:0000313" key="2">
    <source>
        <dbReference type="Proteomes" id="UP000006174"/>
    </source>
</evidence>
<proteinExistence type="predicted"/>
<keyword evidence="2" id="KW-1185">Reference proteome</keyword>
<comment type="caution">
    <text evidence="1">The sequence shown here is derived from an EMBL/GenBank/DDBJ whole genome shotgun (WGS) entry which is preliminary data.</text>
</comment>
<gene>
    <name evidence="1" type="ORF">UHOR_03140</name>
</gene>